<evidence type="ECO:0000256" key="1">
    <source>
        <dbReference type="ARBA" id="ARBA00004141"/>
    </source>
</evidence>
<feature type="transmembrane region" description="Helical" evidence="6">
    <location>
        <begin position="386"/>
        <end position="408"/>
    </location>
</feature>
<keyword evidence="5 6" id="KW-0472">Membrane</keyword>
<dbReference type="PANTHER" id="PTHR10926">
    <property type="entry name" value="CELL CYCLE CONTROL PROTEIN 50"/>
    <property type="match status" value="1"/>
</dbReference>
<evidence type="ECO:0000256" key="2">
    <source>
        <dbReference type="ARBA" id="ARBA00009457"/>
    </source>
</evidence>
<dbReference type="Proteomes" id="UP001230268">
    <property type="component" value="Unassembled WGS sequence"/>
</dbReference>
<dbReference type="AlphaFoldDB" id="A0AAD8LRD8"/>
<keyword evidence="3 6" id="KW-0812">Transmembrane</keyword>
<evidence type="ECO:0000256" key="4">
    <source>
        <dbReference type="ARBA" id="ARBA00022989"/>
    </source>
</evidence>
<feature type="transmembrane region" description="Helical" evidence="6">
    <location>
        <begin position="115"/>
        <end position="139"/>
    </location>
</feature>
<evidence type="ECO:0000313" key="7">
    <source>
        <dbReference type="EMBL" id="KAK1443082.1"/>
    </source>
</evidence>
<comment type="subcellular location">
    <subcellularLocation>
        <location evidence="1">Membrane</location>
        <topology evidence="1">Multi-pass membrane protein</topology>
    </subcellularLocation>
</comment>
<evidence type="ECO:0000256" key="5">
    <source>
        <dbReference type="ARBA" id="ARBA00023136"/>
    </source>
</evidence>
<dbReference type="GO" id="GO:0005794">
    <property type="term" value="C:Golgi apparatus"/>
    <property type="evidence" value="ECO:0007669"/>
    <property type="project" value="TreeGrafter"/>
</dbReference>
<comment type="similarity">
    <text evidence="2">Belongs to the CDC50/LEM3 family.</text>
</comment>
<dbReference type="GO" id="GO:0005783">
    <property type="term" value="C:endoplasmic reticulum"/>
    <property type="evidence" value="ECO:0007669"/>
    <property type="project" value="TreeGrafter"/>
</dbReference>
<protein>
    <submittedName>
        <fullName evidence="7">Uncharacterized protein</fullName>
    </submittedName>
</protein>
<sequence>MAKGGKLNERFEEAAGEAAHPDVSNEVFRSSMMYACQNLSQSSEAIAQADPMSLPNVQAPRIIKLKEAADGEAGEADRIEYLWMPSMKVVNSRFKNRLEKYSHMEFRRNDNIFRLYTPGGGMLVFFICGFLLLACAIAQSISSAYSFTMELPYSEKKDEPINFKIDRTVAAPVYFYYKLSDFYITHKNVAYDSSPSTISTGNCKLYKTFEEILGLRCVDGKNTLNGVDEWCKIKETDPLFKLPAYPCGSISATMMTDNYMICPTSSGLTMQQVRTDKESRKKCLPLSLRLVVPDYGMFNAPKKKSDIVDIFRWIDMANVMFRSWINLPYDSTFLKPYAVLNQDLQEGEYTLYVTNNYWPADAWRSKKAVYISKPGFLGTSALVFEILVYITAGLYILTGLTIGMLYFCNFSCGVSPWRGIDVRDMRRQIHPVQPSKAYVVQEPKPYENVPVTTLPCLCPCH</sequence>
<dbReference type="EMBL" id="JAVEPI010000003">
    <property type="protein sequence ID" value="KAK1443082.1"/>
    <property type="molecule type" value="Genomic_DNA"/>
</dbReference>
<organism evidence="7 8">
    <name type="scientific">Babesia gibsoni</name>
    <dbReference type="NCBI Taxonomy" id="33632"/>
    <lineage>
        <taxon>Eukaryota</taxon>
        <taxon>Sar</taxon>
        <taxon>Alveolata</taxon>
        <taxon>Apicomplexa</taxon>
        <taxon>Aconoidasida</taxon>
        <taxon>Piroplasmida</taxon>
        <taxon>Babesiidae</taxon>
        <taxon>Babesia</taxon>
    </lineage>
</organism>
<dbReference type="GO" id="GO:0005886">
    <property type="term" value="C:plasma membrane"/>
    <property type="evidence" value="ECO:0007669"/>
    <property type="project" value="TreeGrafter"/>
</dbReference>
<evidence type="ECO:0000313" key="8">
    <source>
        <dbReference type="Proteomes" id="UP001230268"/>
    </source>
</evidence>
<evidence type="ECO:0000256" key="6">
    <source>
        <dbReference type="SAM" id="Phobius"/>
    </source>
</evidence>
<comment type="caution">
    <text evidence="7">The sequence shown here is derived from an EMBL/GenBank/DDBJ whole genome shotgun (WGS) entry which is preliminary data.</text>
</comment>
<proteinExistence type="inferred from homology"/>
<dbReference type="PANTHER" id="PTHR10926:SF0">
    <property type="entry name" value="CDC50, ISOFORM A"/>
    <property type="match status" value="1"/>
</dbReference>
<accession>A0AAD8LRD8</accession>
<reference evidence="7" key="1">
    <citation type="submission" date="2023-08" db="EMBL/GenBank/DDBJ databases">
        <title>Draft sequence of the Babesia gibsoni genome.</title>
        <authorList>
            <person name="Yamagishi J.Y."/>
            <person name="Xuan X.X."/>
        </authorList>
    </citation>
    <scope>NUCLEOTIDE SEQUENCE</scope>
    <source>
        <strain evidence="7">Azabu</strain>
    </source>
</reference>
<gene>
    <name evidence="7" type="ORF">BgAZ_306000</name>
</gene>
<keyword evidence="4 6" id="KW-1133">Transmembrane helix</keyword>
<dbReference type="InterPro" id="IPR005045">
    <property type="entry name" value="CDC50/LEM3_fam"/>
</dbReference>
<keyword evidence="8" id="KW-1185">Reference proteome</keyword>
<evidence type="ECO:0000256" key="3">
    <source>
        <dbReference type="ARBA" id="ARBA00022692"/>
    </source>
</evidence>
<dbReference type="Pfam" id="PF03381">
    <property type="entry name" value="CDC50"/>
    <property type="match status" value="1"/>
</dbReference>
<name>A0AAD8LRD8_BABGI</name>